<dbReference type="Pfam" id="PF09948">
    <property type="entry name" value="PpoB2"/>
    <property type="match status" value="1"/>
</dbReference>
<gene>
    <name evidence="2" type="ORF">ABRP34_19500</name>
</gene>
<dbReference type="EMBL" id="CP159279">
    <property type="protein sequence ID" value="XCH10964.1"/>
    <property type="molecule type" value="Genomic_DNA"/>
</dbReference>
<organism evidence="2">
    <name type="scientific">Arthrobacter sp. K5</name>
    <dbReference type="NCBI Taxonomy" id="2839623"/>
    <lineage>
        <taxon>Bacteria</taxon>
        <taxon>Bacillati</taxon>
        <taxon>Actinomycetota</taxon>
        <taxon>Actinomycetes</taxon>
        <taxon>Micrococcales</taxon>
        <taxon>Micrococcaceae</taxon>
        <taxon>Arthrobacter</taxon>
    </lineage>
</organism>
<reference evidence="2" key="1">
    <citation type="submission" date="2024-06" db="EMBL/GenBank/DDBJ databases">
        <title>Biodegradation of dimethachlon by Arthrobacter sp. K5: mechanistic insights and ecological implications.</title>
        <authorList>
            <person name="Hu S."/>
            <person name="Lu P."/>
        </authorList>
    </citation>
    <scope>NUCLEOTIDE SEQUENCE</scope>
    <source>
        <strain evidence="2">K5</strain>
    </source>
</reference>
<feature type="transmembrane region" description="Helical" evidence="1">
    <location>
        <begin position="12"/>
        <end position="34"/>
    </location>
</feature>
<dbReference type="AlphaFoldDB" id="A0AAU8EQE9"/>
<proteinExistence type="predicted"/>
<dbReference type="InterPro" id="IPR018688">
    <property type="entry name" value="PpoB2-like"/>
</dbReference>
<keyword evidence="1" id="KW-0812">Transmembrane</keyword>
<sequence length="260" mass="27909">MPEPRQHTLRAIDAREAGLIAVLLVLAAVGWVFTAERMSGMDMGGWTDPGLLDFFLTTWVVMLAAMMFPSVAPMVTAYAKISRRRRETGRYAPRGSTALFVAGYLVSWTAFGLVAYALYEAVAQLVPGAFAAEPGGRYAAAGVILAAAVYQLTPAKNVCLTKCRTPLDFILHRMRTGYRGALRMGMEHGAWCVGCCWALMAALFALGVMSVGWMALVGAFIAVEKMLPWKRLANRSVSAALVLIAVGIALMPGATPGMPM</sequence>
<dbReference type="RefSeq" id="WP_353711422.1">
    <property type="nucleotide sequence ID" value="NZ_CP159279.1"/>
</dbReference>
<feature type="transmembrane region" description="Helical" evidence="1">
    <location>
        <begin position="54"/>
        <end position="78"/>
    </location>
</feature>
<feature type="transmembrane region" description="Helical" evidence="1">
    <location>
        <begin position="188"/>
        <end position="221"/>
    </location>
</feature>
<evidence type="ECO:0000256" key="1">
    <source>
        <dbReference type="SAM" id="Phobius"/>
    </source>
</evidence>
<name>A0AAU8EQE9_9MICC</name>
<feature type="transmembrane region" description="Helical" evidence="1">
    <location>
        <begin position="233"/>
        <end position="254"/>
    </location>
</feature>
<accession>A0AAU8EQE9</accession>
<evidence type="ECO:0000313" key="2">
    <source>
        <dbReference type="EMBL" id="XCH10964.1"/>
    </source>
</evidence>
<keyword evidence="1" id="KW-1133">Transmembrane helix</keyword>
<keyword evidence="1" id="KW-0472">Membrane</keyword>
<protein>
    <submittedName>
        <fullName evidence="2">DUF2182 domain-containing protein</fullName>
    </submittedName>
</protein>
<feature type="transmembrane region" description="Helical" evidence="1">
    <location>
        <begin position="98"/>
        <end position="119"/>
    </location>
</feature>